<accession>A0A672IK13</accession>
<evidence type="ECO:0000256" key="4">
    <source>
        <dbReference type="ARBA" id="ARBA00023180"/>
    </source>
</evidence>
<reference evidence="6" key="3">
    <citation type="submission" date="2025-09" db="UniProtKB">
        <authorList>
            <consortium name="Ensembl"/>
        </authorList>
    </citation>
    <scope>IDENTIFICATION</scope>
</reference>
<keyword evidence="4" id="KW-0325">Glycoprotein</keyword>
<dbReference type="Proteomes" id="UP000472267">
    <property type="component" value="Chromosome 15"/>
</dbReference>
<dbReference type="Pfam" id="PF13330">
    <property type="entry name" value="Mucin2_WxxW"/>
    <property type="match status" value="2"/>
</dbReference>
<dbReference type="GO" id="GO:0005576">
    <property type="term" value="C:extracellular region"/>
    <property type="evidence" value="ECO:0007669"/>
    <property type="project" value="UniProtKB-SubCell"/>
</dbReference>
<protein>
    <recommendedName>
        <fullName evidence="5">WxxW domain-containing protein</fullName>
    </recommendedName>
</protein>
<evidence type="ECO:0000259" key="5">
    <source>
        <dbReference type="Pfam" id="PF13330"/>
    </source>
</evidence>
<gene>
    <name evidence="6" type="primary">LOC115402318</name>
</gene>
<dbReference type="InterPro" id="IPR025155">
    <property type="entry name" value="WxxW_domain"/>
</dbReference>
<evidence type="ECO:0000313" key="7">
    <source>
        <dbReference type="Proteomes" id="UP000472267"/>
    </source>
</evidence>
<dbReference type="PANTHER" id="PTHR15031">
    <property type="entry name" value="CARTILAGE INTERMEDIATE LAYER PROTEIN CLIP"/>
    <property type="match status" value="1"/>
</dbReference>
<dbReference type="Ensembl" id="ENSSFAT00005042970.1">
    <property type="protein sequence ID" value="ENSSFAP00005041454.1"/>
    <property type="gene ID" value="ENSSFAG00005020610.1"/>
</dbReference>
<evidence type="ECO:0000256" key="3">
    <source>
        <dbReference type="ARBA" id="ARBA00022729"/>
    </source>
</evidence>
<sequence>ELLSNLREQYPGQICAKPLKLEVVTTDTMTPASSTGEIFFLNNPTQGFVCKNSDQKDGRCKDYQVRFGCPSFCGPEMCWTEWYSRDRPTRTGDWELLRELRKQYPGQICAKPLKLEVVTTDTMTPASIYNSRGFVCRNSDQEDGICHNYQVRFRCPCNP</sequence>
<keyword evidence="3" id="KW-0732">Signal</keyword>
<name>A0A672IK13_SALFA</name>
<evidence type="ECO:0000313" key="6">
    <source>
        <dbReference type="Ensembl" id="ENSSFAP00005041454.1"/>
    </source>
</evidence>
<feature type="domain" description="WxxW" evidence="5">
    <location>
        <begin position="79"/>
        <end position="155"/>
    </location>
</feature>
<feature type="domain" description="WxxW" evidence="5">
    <location>
        <begin position="1"/>
        <end position="69"/>
    </location>
</feature>
<evidence type="ECO:0000256" key="2">
    <source>
        <dbReference type="ARBA" id="ARBA00022525"/>
    </source>
</evidence>
<comment type="subcellular location">
    <subcellularLocation>
        <location evidence="1">Secreted</location>
    </subcellularLocation>
</comment>
<organism evidence="6 7">
    <name type="scientific">Salarias fasciatus</name>
    <name type="common">Jewelled blenny</name>
    <name type="synonym">Blennius fasciatus</name>
    <dbReference type="NCBI Taxonomy" id="181472"/>
    <lineage>
        <taxon>Eukaryota</taxon>
        <taxon>Metazoa</taxon>
        <taxon>Chordata</taxon>
        <taxon>Craniata</taxon>
        <taxon>Vertebrata</taxon>
        <taxon>Euteleostomi</taxon>
        <taxon>Actinopterygii</taxon>
        <taxon>Neopterygii</taxon>
        <taxon>Teleostei</taxon>
        <taxon>Neoteleostei</taxon>
        <taxon>Acanthomorphata</taxon>
        <taxon>Ovalentaria</taxon>
        <taxon>Blenniimorphae</taxon>
        <taxon>Blenniiformes</taxon>
        <taxon>Blennioidei</taxon>
        <taxon>Blenniidae</taxon>
        <taxon>Salariinae</taxon>
        <taxon>Salarias</taxon>
    </lineage>
</organism>
<dbReference type="InterPro" id="IPR039675">
    <property type="entry name" value="CILP1/CILP2"/>
</dbReference>
<reference evidence="6" key="2">
    <citation type="submission" date="2025-08" db="UniProtKB">
        <authorList>
            <consortium name="Ensembl"/>
        </authorList>
    </citation>
    <scope>IDENTIFICATION</scope>
</reference>
<dbReference type="AlphaFoldDB" id="A0A672IK13"/>
<keyword evidence="7" id="KW-1185">Reference proteome</keyword>
<keyword evidence="2" id="KW-0964">Secreted</keyword>
<reference evidence="6" key="1">
    <citation type="submission" date="2019-06" db="EMBL/GenBank/DDBJ databases">
        <authorList>
            <consortium name="Wellcome Sanger Institute Data Sharing"/>
        </authorList>
    </citation>
    <scope>NUCLEOTIDE SEQUENCE [LARGE SCALE GENOMIC DNA]</scope>
</reference>
<evidence type="ECO:0000256" key="1">
    <source>
        <dbReference type="ARBA" id="ARBA00004613"/>
    </source>
</evidence>
<proteinExistence type="predicted"/>